<evidence type="ECO:0000313" key="15">
    <source>
        <dbReference type="EMBL" id="STD85050.1"/>
    </source>
</evidence>
<dbReference type="Gene3D" id="3.30.1360.60">
    <property type="entry name" value="Glucose permease domain IIB"/>
    <property type="match status" value="1"/>
</dbReference>
<keyword evidence="5" id="KW-0808">Transferase</keyword>
<dbReference type="CDD" id="cd00212">
    <property type="entry name" value="PTS_IIB_glc"/>
    <property type="match status" value="1"/>
</dbReference>
<evidence type="ECO:0000256" key="9">
    <source>
        <dbReference type="ARBA" id="ARBA00022989"/>
    </source>
</evidence>
<accession>A0A376H604</accession>
<dbReference type="PROSITE" id="PS51098">
    <property type="entry name" value="PTS_EIIB_TYPE_1"/>
    <property type="match status" value="1"/>
</dbReference>
<evidence type="ECO:0000256" key="5">
    <source>
        <dbReference type="ARBA" id="ARBA00022679"/>
    </source>
</evidence>
<dbReference type="InterPro" id="IPR003352">
    <property type="entry name" value="PTS_EIIC"/>
</dbReference>
<dbReference type="InterPro" id="IPR013013">
    <property type="entry name" value="PTS_EIIC_1"/>
</dbReference>
<evidence type="ECO:0000259" key="13">
    <source>
        <dbReference type="PROSITE" id="PS51098"/>
    </source>
</evidence>
<dbReference type="InterPro" id="IPR036878">
    <property type="entry name" value="Glu_permease_IIB"/>
</dbReference>
<dbReference type="InterPro" id="IPR050558">
    <property type="entry name" value="PTS_Sugar-Specific_Components"/>
</dbReference>
<evidence type="ECO:0000256" key="2">
    <source>
        <dbReference type="ARBA" id="ARBA00022448"/>
    </source>
</evidence>
<dbReference type="Pfam" id="PF02378">
    <property type="entry name" value="PTS_EIIC"/>
    <property type="match status" value="1"/>
</dbReference>
<keyword evidence="10 12" id="KW-0472">Membrane</keyword>
<keyword evidence="2" id="KW-0813">Transport</keyword>
<gene>
    <name evidence="15" type="primary">sacX</name>
    <name evidence="15" type="ORF">NCTC12360_03601</name>
</gene>
<keyword evidence="6" id="KW-0598">Phosphotransferase system</keyword>
<evidence type="ECO:0000256" key="3">
    <source>
        <dbReference type="ARBA" id="ARBA00022475"/>
    </source>
</evidence>
<keyword evidence="16" id="KW-1185">Reference proteome</keyword>
<evidence type="ECO:0000256" key="10">
    <source>
        <dbReference type="ARBA" id="ARBA00023136"/>
    </source>
</evidence>
<evidence type="ECO:0000256" key="12">
    <source>
        <dbReference type="SAM" id="Phobius"/>
    </source>
</evidence>
<dbReference type="GO" id="GO:0090589">
    <property type="term" value="F:protein-phosphocysteine-trehalose phosphotransferase system transporter activity"/>
    <property type="evidence" value="ECO:0007669"/>
    <property type="project" value="TreeGrafter"/>
</dbReference>
<organism evidence="15 16">
    <name type="scientific">Enterococcus gallinarum</name>
    <dbReference type="NCBI Taxonomy" id="1353"/>
    <lineage>
        <taxon>Bacteria</taxon>
        <taxon>Bacillati</taxon>
        <taxon>Bacillota</taxon>
        <taxon>Bacilli</taxon>
        <taxon>Lactobacillales</taxon>
        <taxon>Enterococcaceae</taxon>
        <taxon>Enterococcus</taxon>
    </lineage>
</organism>
<dbReference type="GO" id="GO:0005886">
    <property type="term" value="C:plasma membrane"/>
    <property type="evidence" value="ECO:0007669"/>
    <property type="project" value="UniProtKB-SubCell"/>
</dbReference>
<dbReference type="OrthoDB" id="9769191at2"/>
<feature type="transmembrane region" description="Helical" evidence="12">
    <location>
        <begin position="383"/>
        <end position="405"/>
    </location>
</feature>
<keyword evidence="7 12" id="KW-0812">Transmembrane</keyword>
<keyword evidence="9 12" id="KW-1133">Transmembrane helix</keyword>
<proteinExistence type="predicted"/>
<evidence type="ECO:0000256" key="6">
    <source>
        <dbReference type="ARBA" id="ARBA00022683"/>
    </source>
</evidence>
<feature type="transmembrane region" description="Helical" evidence="12">
    <location>
        <begin position="144"/>
        <end position="164"/>
    </location>
</feature>
<dbReference type="GO" id="GO:0009401">
    <property type="term" value="P:phosphoenolpyruvate-dependent sugar phosphotransferase system"/>
    <property type="evidence" value="ECO:0007669"/>
    <property type="project" value="UniProtKB-KW"/>
</dbReference>
<evidence type="ECO:0000256" key="1">
    <source>
        <dbReference type="ARBA" id="ARBA00004651"/>
    </source>
</evidence>
<keyword evidence="3" id="KW-1003">Cell membrane</keyword>
<feature type="transmembrane region" description="Helical" evidence="12">
    <location>
        <begin position="176"/>
        <end position="194"/>
    </location>
</feature>
<dbReference type="PANTHER" id="PTHR30175:SF7">
    <property type="entry name" value="NEGATIVE REGULATOR OF SACY ACTIVITY"/>
    <property type="match status" value="1"/>
</dbReference>
<feature type="transmembrane region" description="Helical" evidence="12">
    <location>
        <begin position="274"/>
        <end position="293"/>
    </location>
</feature>
<dbReference type="PROSITE" id="PS51103">
    <property type="entry name" value="PTS_EIIC_TYPE_1"/>
    <property type="match status" value="1"/>
</dbReference>
<dbReference type="GO" id="GO:0008982">
    <property type="term" value="F:protein-N(PI)-phosphohistidine-sugar phosphotransferase activity"/>
    <property type="evidence" value="ECO:0007669"/>
    <property type="project" value="InterPro"/>
</dbReference>
<evidence type="ECO:0000256" key="7">
    <source>
        <dbReference type="ARBA" id="ARBA00022692"/>
    </source>
</evidence>
<comment type="subcellular location">
    <subcellularLocation>
        <location evidence="1">Cell membrane</location>
        <topology evidence="1">Multi-pass membrane protein</topology>
    </subcellularLocation>
</comment>
<evidence type="ECO:0000256" key="11">
    <source>
        <dbReference type="PROSITE-ProRule" id="PRU00421"/>
    </source>
</evidence>
<feature type="transmembrane region" description="Helical" evidence="12">
    <location>
        <begin position="425"/>
        <end position="444"/>
    </location>
</feature>
<feature type="transmembrane region" description="Helical" evidence="12">
    <location>
        <begin position="325"/>
        <end position="348"/>
    </location>
</feature>
<keyword evidence="8" id="KW-0418">Kinase</keyword>
<feature type="transmembrane region" description="Helical" evidence="12">
    <location>
        <begin position="249"/>
        <end position="268"/>
    </location>
</feature>
<feature type="transmembrane region" description="Helical" evidence="12">
    <location>
        <begin position="206"/>
        <end position="228"/>
    </location>
</feature>
<dbReference type="RefSeq" id="WP_060814015.1">
    <property type="nucleotide sequence ID" value="NZ_JARPZP010000001.1"/>
</dbReference>
<keyword evidence="4" id="KW-0762">Sugar transport</keyword>
<feature type="domain" description="PTS EIIB type-1" evidence="13">
    <location>
        <begin position="4"/>
        <end position="87"/>
    </location>
</feature>
<dbReference type="GO" id="GO:0015771">
    <property type="term" value="P:trehalose transport"/>
    <property type="evidence" value="ECO:0007669"/>
    <property type="project" value="TreeGrafter"/>
</dbReference>
<evidence type="ECO:0000259" key="14">
    <source>
        <dbReference type="PROSITE" id="PS51103"/>
    </source>
</evidence>
<dbReference type="Proteomes" id="UP000254807">
    <property type="component" value="Unassembled WGS sequence"/>
</dbReference>
<reference evidence="15 16" key="1">
    <citation type="submission" date="2018-06" db="EMBL/GenBank/DDBJ databases">
        <authorList>
            <consortium name="Pathogen Informatics"/>
            <person name="Doyle S."/>
        </authorList>
    </citation>
    <scope>NUCLEOTIDE SEQUENCE [LARGE SCALE GENOMIC DNA]</scope>
    <source>
        <strain evidence="15 16">NCTC12360</strain>
    </source>
</reference>
<dbReference type="AlphaFoldDB" id="A0A376H604"/>
<dbReference type="InterPro" id="IPR018113">
    <property type="entry name" value="PTrfase_EIIB_Cys"/>
</dbReference>
<dbReference type="EMBL" id="UFYW01000001">
    <property type="protein sequence ID" value="STD85050.1"/>
    <property type="molecule type" value="Genomic_DNA"/>
</dbReference>
<dbReference type="InterPro" id="IPR001996">
    <property type="entry name" value="PTS_IIB_1"/>
</dbReference>
<name>A0A376H604_ENTGA</name>
<dbReference type="PANTHER" id="PTHR30175">
    <property type="entry name" value="PHOSPHOTRANSFERASE SYSTEM TRANSPORT PROTEIN"/>
    <property type="match status" value="1"/>
</dbReference>
<dbReference type="SUPFAM" id="SSF55604">
    <property type="entry name" value="Glucose permease domain IIB"/>
    <property type="match status" value="1"/>
</dbReference>
<evidence type="ECO:0000256" key="8">
    <source>
        <dbReference type="ARBA" id="ARBA00022777"/>
    </source>
</evidence>
<dbReference type="PROSITE" id="PS01035">
    <property type="entry name" value="PTS_EIIB_TYPE_1_CYS"/>
    <property type="match status" value="1"/>
</dbReference>
<protein>
    <submittedName>
        <fullName evidence="15">PTS system, glucose-like IIB component</fullName>
    </submittedName>
</protein>
<sequence length="473" mass="51116">MKDQKIIDQLLQAVGGKENVKNYEHCATRLRIILKNDALLDKKKAENISESKGYFFNTGQHQFIFGTGKVNEVYEAFAQTMGKDGEQQTAFKEDVYSNLTPVQKVVRTLSDVLVPLIPALVTTGLLMGIRGLLVELGVPFSADWYALFEMLTDTAFAFLPVLIAYSATKKFGGNPIIGIVVGLMMVAPQLPNAWAVASGDAQPLHLFGLSISGYQGSIFPAIIVGWLVSKLEKGFRKFVPQMMDLVVTPFLTIVVTLTLVLFALGPILQVAEKAVINGIVYLVQAPFGIGYILYAAVQQLIVITGLHHSLSIIELGLLNTSGENVLQVLGTASMAGQFGAAIAATFLYRNKVKRSNAISAAVPTLFGITEPLLFGINLRSLRIFASGMVGGAIGGLMTYVFQLAATGMGITFIPGLLLYTGDFGAMLKYIAVILIAFSVGFACVQLQRRKISDELNEETTIEDDLQTLSATEN</sequence>
<dbReference type="GO" id="GO:0016301">
    <property type="term" value="F:kinase activity"/>
    <property type="evidence" value="ECO:0007669"/>
    <property type="project" value="UniProtKB-KW"/>
</dbReference>
<feature type="active site" description="Phosphocysteine intermediate; for EIIB activity" evidence="11">
    <location>
        <position position="26"/>
    </location>
</feature>
<evidence type="ECO:0000256" key="4">
    <source>
        <dbReference type="ARBA" id="ARBA00022597"/>
    </source>
</evidence>
<feature type="transmembrane region" description="Helical" evidence="12">
    <location>
        <begin position="112"/>
        <end position="132"/>
    </location>
</feature>
<evidence type="ECO:0000313" key="16">
    <source>
        <dbReference type="Proteomes" id="UP000254807"/>
    </source>
</evidence>
<feature type="domain" description="PTS EIIC type-1" evidence="14">
    <location>
        <begin position="107"/>
        <end position="463"/>
    </location>
</feature>
<dbReference type="Pfam" id="PF00367">
    <property type="entry name" value="PTS_EIIB"/>
    <property type="match status" value="1"/>
</dbReference>